<evidence type="ECO:0000313" key="3">
    <source>
        <dbReference type="Proteomes" id="UP000250235"/>
    </source>
</evidence>
<evidence type="ECO:0000313" key="2">
    <source>
        <dbReference type="EMBL" id="KZV46010.1"/>
    </source>
</evidence>
<dbReference type="InterPro" id="IPR013103">
    <property type="entry name" value="RVT_2"/>
</dbReference>
<dbReference type="OrthoDB" id="1747567at2759"/>
<dbReference type="Proteomes" id="UP000250235">
    <property type="component" value="Unassembled WGS sequence"/>
</dbReference>
<name>A0A2Z7CG56_9LAMI</name>
<dbReference type="EMBL" id="KQ995735">
    <property type="protein sequence ID" value="KZV46010.1"/>
    <property type="molecule type" value="Genomic_DNA"/>
</dbReference>
<proteinExistence type="predicted"/>
<feature type="domain" description="Reverse transcriptase Ty1/copia-type" evidence="1">
    <location>
        <begin position="8"/>
        <end position="65"/>
    </location>
</feature>
<evidence type="ECO:0000259" key="1">
    <source>
        <dbReference type="Pfam" id="PF07727"/>
    </source>
</evidence>
<keyword evidence="3" id="KW-1185">Reference proteome</keyword>
<reference evidence="2 3" key="1">
    <citation type="journal article" date="2015" name="Proc. Natl. Acad. Sci. U.S.A.">
        <title>The resurrection genome of Boea hygrometrica: A blueprint for survival of dehydration.</title>
        <authorList>
            <person name="Xiao L."/>
            <person name="Yang G."/>
            <person name="Zhang L."/>
            <person name="Yang X."/>
            <person name="Zhao S."/>
            <person name="Ji Z."/>
            <person name="Zhou Q."/>
            <person name="Hu M."/>
            <person name="Wang Y."/>
            <person name="Chen M."/>
            <person name="Xu Y."/>
            <person name="Jin H."/>
            <person name="Xiao X."/>
            <person name="Hu G."/>
            <person name="Bao F."/>
            <person name="Hu Y."/>
            <person name="Wan P."/>
            <person name="Li L."/>
            <person name="Deng X."/>
            <person name="Kuang T."/>
            <person name="Xiang C."/>
            <person name="Zhu J.K."/>
            <person name="Oliver M.J."/>
            <person name="He Y."/>
        </authorList>
    </citation>
    <scope>NUCLEOTIDE SEQUENCE [LARGE SCALE GENOMIC DNA]</scope>
    <source>
        <strain evidence="3">cv. XS01</strain>
    </source>
</reference>
<protein>
    <recommendedName>
        <fullName evidence="1">Reverse transcriptase Ty1/copia-type domain-containing protein</fullName>
    </recommendedName>
</protein>
<sequence>MEQPEGFEEIYMEQPEGFADKGKEDLVYRLKKSLYDLKQAPRQIYQKFESVTTEQGLLKTIADHCVF</sequence>
<organism evidence="2 3">
    <name type="scientific">Dorcoceras hygrometricum</name>
    <dbReference type="NCBI Taxonomy" id="472368"/>
    <lineage>
        <taxon>Eukaryota</taxon>
        <taxon>Viridiplantae</taxon>
        <taxon>Streptophyta</taxon>
        <taxon>Embryophyta</taxon>
        <taxon>Tracheophyta</taxon>
        <taxon>Spermatophyta</taxon>
        <taxon>Magnoliopsida</taxon>
        <taxon>eudicotyledons</taxon>
        <taxon>Gunneridae</taxon>
        <taxon>Pentapetalae</taxon>
        <taxon>asterids</taxon>
        <taxon>lamiids</taxon>
        <taxon>Lamiales</taxon>
        <taxon>Gesneriaceae</taxon>
        <taxon>Didymocarpoideae</taxon>
        <taxon>Trichosporeae</taxon>
        <taxon>Loxocarpinae</taxon>
        <taxon>Dorcoceras</taxon>
    </lineage>
</organism>
<gene>
    <name evidence="2" type="ORF">F511_16172</name>
</gene>
<dbReference type="Pfam" id="PF07727">
    <property type="entry name" value="RVT_2"/>
    <property type="match status" value="1"/>
</dbReference>
<dbReference type="AlphaFoldDB" id="A0A2Z7CG56"/>
<accession>A0A2Z7CG56</accession>